<feature type="region of interest" description="Disordered" evidence="1">
    <location>
        <begin position="1"/>
        <end position="73"/>
    </location>
</feature>
<evidence type="ECO:0000313" key="3">
    <source>
        <dbReference type="Proteomes" id="UP001054925"/>
    </source>
</evidence>
<dbReference type="EMBL" id="BQKK01000002">
    <property type="protein sequence ID" value="GJN42603.1"/>
    <property type="molecule type" value="Genomic_DNA"/>
</dbReference>
<dbReference type="AlphaFoldDB" id="A0AAV5G7F5"/>
<evidence type="ECO:0000313" key="2">
    <source>
        <dbReference type="EMBL" id="GJN42603.1"/>
    </source>
</evidence>
<feature type="compositionally biased region" description="Basic and acidic residues" evidence="1">
    <location>
        <begin position="16"/>
        <end position="25"/>
    </location>
</feature>
<organism evidence="2 3">
    <name type="scientific">Corynebacterium ammoniagenes</name>
    <name type="common">Brevibacterium ammoniagenes</name>
    <dbReference type="NCBI Taxonomy" id="1697"/>
    <lineage>
        <taxon>Bacteria</taxon>
        <taxon>Bacillati</taxon>
        <taxon>Actinomycetota</taxon>
        <taxon>Actinomycetes</taxon>
        <taxon>Mycobacteriales</taxon>
        <taxon>Corynebacteriaceae</taxon>
        <taxon>Corynebacterium</taxon>
    </lineage>
</organism>
<dbReference type="RefSeq" id="WP_003846435.1">
    <property type="nucleotide sequence ID" value="NZ_BQKK01000002.1"/>
</dbReference>
<evidence type="ECO:0000256" key="1">
    <source>
        <dbReference type="SAM" id="MobiDB-lite"/>
    </source>
</evidence>
<name>A0AAV5G7F5_CORAM</name>
<protein>
    <submittedName>
        <fullName evidence="2">Uncharacterized protein</fullName>
    </submittedName>
</protein>
<dbReference type="Proteomes" id="UP001054925">
    <property type="component" value="Unassembled WGS sequence"/>
</dbReference>
<gene>
    <name evidence="2" type="ORF">CAT723_10820</name>
</gene>
<proteinExistence type="predicted"/>
<feature type="compositionally biased region" description="Basic and acidic residues" evidence="1">
    <location>
        <begin position="54"/>
        <end position="73"/>
    </location>
</feature>
<comment type="caution">
    <text evidence="2">The sequence shown here is derived from an EMBL/GenBank/DDBJ whole genome shotgun (WGS) entry which is preliminary data.</text>
</comment>
<accession>A0AAV5G7F5</accession>
<reference evidence="2" key="1">
    <citation type="submission" date="2021-12" db="EMBL/GenBank/DDBJ databases">
        <title>Draft genome sequence of Corynebacterium ammoniagenes strain T-723.</title>
        <authorList>
            <person name="Matsuzawa M."/>
            <person name="Hiratani M."/>
            <person name="Abe I."/>
            <person name="Tsuji Y."/>
            <person name="Nakamura J."/>
        </authorList>
    </citation>
    <scope>NUCLEOTIDE SEQUENCE</scope>
    <source>
        <strain evidence="2">T-723</strain>
    </source>
</reference>
<sequence length="73" mass="8524">MPRKRRRVFKQSTAPDYDRTADRPDFVSAFPDNEESADDTRHVEIDEEQADAGAPDRDDKQFWEEQRPPHHGG</sequence>